<dbReference type="InterPro" id="IPR059008">
    <property type="entry name" value="ABTB2/3_histone"/>
</dbReference>
<evidence type="ECO:0000259" key="2">
    <source>
        <dbReference type="Pfam" id="PF26281"/>
    </source>
</evidence>
<protein>
    <recommendedName>
        <fullName evidence="2">ABTB2/3 histone-like domain-containing protein</fullName>
    </recommendedName>
</protein>
<gene>
    <name evidence="3" type="ORF">KIN20_008179</name>
</gene>
<dbReference type="AlphaFoldDB" id="A0AAD5MQS8"/>
<name>A0AAD5MQS8_PARTN</name>
<evidence type="ECO:0000256" key="1">
    <source>
        <dbReference type="SAM" id="MobiDB-lite"/>
    </source>
</evidence>
<feature type="compositionally biased region" description="Polar residues" evidence="1">
    <location>
        <begin position="151"/>
        <end position="160"/>
    </location>
</feature>
<organism evidence="3 4">
    <name type="scientific">Parelaphostrongylus tenuis</name>
    <name type="common">Meningeal worm</name>
    <dbReference type="NCBI Taxonomy" id="148309"/>
    <lineage>
        <taxon>Eukaryota</taxon>
        <taxon>Metazoa</taxon>
        <taxon>Ecdysozoa</taxon>
        <taxon>Nematoda</taxon>
        <taxon>Chromadorea</taxon>
        <taxon>Rhabditida</taxon>
        <taxon>Rhabditina</taxon>
        <taxon>Rhabditomorpha</taxon>
        <taxon>Strongyloidea</taxon>
        <taxon>Metastrongylidae</taxon>
        <taxon>Parelaphostrongylus</taxon>
    </lineage>
</organism>
<evidence type="ECO:0000313" key="4">
    <source>
        <dbReference type="Proteomes" id="UP001196413"/>
    </source>
</evidence>
<feature type="domain" description="ABTB2/3 histone-like" evidence="2">
    <location>
        <begin position="184"/>
        <end position="248"/>
    </location>
</feature>
<comment type="caution">
    <text evidence="3">The sequence shown here is derived from an EMBL/GenBank/DDBJ whole genome shotgun (WGS) entry which is preliminary data.</text>
</comment>
<dbReference type="Proteomes" id="UP001196413">
    <property type="component" value="Unassembled WGS sequence"/>
</dbReference>
<dbReference type="EMBL" id="JAHQIW010001280">
    <property type="protein sequence ID" value="KAJ1351994.1"/>
    <property type="molecule type" value="Genomic_DNA"/>
</dbReference>
<sequence>MEPCLTLRAVHQLVQPRSVSLSFQANLMPIDYLRWDGRLGESTEQDQTVDRQMIDHNGVIAADDVVYIASPNLSQLSTHFDEIKRRRHSAMMRLCPLKSPSPVLLRRARREHHGLYKSVPNVNAIDEKEYRVERKGCCGIADEVDAESSRNRSPTDSGYRSTPREPGVENFCSYDDVTPNRKRQKILFPSKVSLPCIKAANHATALFYDGGPDALEKSMSQRASLHLSVGRMFHWLTNKLLGKAFSESNHKQMTGVSREWFCTLIDVLYSFSNAIAYLLGYLDKPSSYAMLNDG</sequence>
<evidence type="ECO:0000313" key="3">
    <source>
        <dbReference type="EMBL" id="KAJ1351994.1"/>
    </source>
</evidence>
<feature type="region of interest" description="Disordered" evidence="1">
    <location>
        <begin position="145"/>
        <end position="167"/>
    </location>
</feature>
<accession>A0AAD5MQS8</accession>
<dbReference type="Pfam" id="PF26281">
    <property type="entry name" value="Histone_ABTB"/>
    <property type="match status" value="1"/>
</dbReference>
<reference evidence="3" key="1">
    <citation type="submission" date="2021-06" db="EMBL/GenBank/DDBJ databases">
        <title>Parelaphostrongylus tenuis whole genome reference sequence.</title>
        <authorList>
            <person name="Garwood T.J."/>
            <person name="Larsen P.A."/>
            <person name="Fountain-Jones N.M."/>
            <person name="Garbe J.R."/>
            <person name="Macchietto M.G."/>
            <person name="Kania S.A."/>
            <person name="Gerhold R.W."/>
            <person name="Richards J.E."/>
            <person name="Wolf T.M."/>
        </authorList>
    </citation>
    <scope>NUCLEOTIDE SEQUENCE</scope>
    <source>
        <strain evidence="3">MNPRO001-30</strain>
        <tissue evidence="3">Meninges</tissue>
    </source>
</reference>
<proteinExistence type="predicted"/>
<keyword evidence="4" id="KW-1185">Reference proteome</keyword>